<protein>
    <recommendedName>
        <fullName evidence="3">GrpB family protein</fullName>
    </recommendedName>
</protein>
<dbReference type="SUPFAM" id="SSF81301">
    <property type="entry name" value="Nucleotidyltransferase"/>
    <property type="match status" value="1"/>
</dbReference>
<accession>A0A2T4PVX7</accession>
<evidence type="ECO:0000313" key="1">
    <source>
        <dbReference type="EMBL" id="PTI30633.1"/>
    </source>
</evidence>
<dbReference type="STRING" id="1167632.GCA_000286335_01110"/>
<comment type="caution">
    <text evidence="1">The sequence shown here is derived from an EMBL/GenBank/DDBJ whole genome shotgun (WGS) entry which is preliminary data.</text>
</comment>
<reference evidence="1 2" key="1">
    <citation type="journal article" date="2016" name="Front. Microbiol.">
        <title>Comprehensive Phylogenetic Analysis of Bovine Non-aureus Staphylococci Species Based on Whole-Genome Sequencing.</title>
        <authorList>
            <person name="Naushad S."/>
            <person name="Barkema H.W."/>
            <person name="Luby C."/>
            <person name="Condas L.A."/>
            <person name="Nobrega D.B."/>
            <person name="Carson D.A."/>
            <person name="De Buck J."/>
        </authorList>
    </citation>
    <scope>NUCLEOTIDE SEQUENCE [LARGE SCALE GENOMIC DNA]</scope>
    <source>
        <strain evidence="1 2">SNUC 2204</strain>
    </source>
</reference>
<dbReference type="Gene3D" id="3.30.460.10">
    <property type="entry name" value="Beta Polymerase, domain 2"/>
    <property type="match status" value="1"/>
</dbReference>
<organism evidence="1 2">
    <name type="scientific">Mammaliicoccus vitulinus</name>
    <dbReference type="NCBI Taxonomy" id="71237"/>
    <lineage>
        <taxon>Bacteria</taxon>
        <taxon>Bacillati</taxon>
        <taxon>Bacillota</taxon>
        <taxon>Bacilli</taxon>
        <taxon>Bacillales</taxon>
        <taxon>Staphylococcaceae</taxon>
        <taxon>Mammaliicoccus</taxon>
    </lineage>
</organism>
<evidence type="ECO:0000313" key="2">
    <source>
        <dbReference type="Proteomes" id="UP000241209"/>
    </source>
</evidence>
<name>A0A2T4PVX7_9STAP</name>
<evidence type="ECO:0008006" key="3">
    <source>
        <dbReference type="Google" id="ProtNLM"/>
    </source>
</evidence>
<gene>
    <name evidence="1" type="ORF">BU072_02765</name>
</gene>
<dbReference type="RefSeq" id="WP_107556698.1">
    <property type="nucleotide sequence ID" value="NZ_PZFK01000004.1"/>
</dbReference>
<dbReference type="InterPro" id="IPR043519">
    <property type="entry name" value="NT_sf"/>
</dbReference>
<proteinExistence type="predicted"/>
<dbReference type="AlphaFoldDB" id="A0A2T4PVX7"/>
<dbReference type="Proteomes" id="UP000241209">
    <property type="component" value="Unassembled WGS sequence"/>
</dbReference>
<dbReference type="PANTHER" id="PTHR34822">
    <property type="entry name" value="GRPB DOMAIN PROTEIN (AFU_ORTHOLOGUE AFUA_1G01530)"/>
    <property type="match status" value="1"/>
</dbReference>
<dbReference type="EMBL" id="PZFK01000004">
    <property type="protein sequence ID" value="PTI30633.1"/>
    <property type="molecule type" value="Genomic_DNA"/>
</dbReference>
<dbReference type="PANTHER" id="PTHR34822:SF1">
    <property type="entry name" value="GRPB FAMILY PROTEIN"/>
    <property type="match status" value="1"/>
</dbReference>
<sequence length="173" mass="20421">MLKLPQPFIQLQSSDDFKPKFKMIQQLLLELLDSPVIAVYHIGGTKQTHYSTEPIIDVLVTVKSLHDITSLDEKRLNYHQIYRLHNGYHKKIIMAQFQDMVALNQIARLHIVEQNNQMLYDYLTVEALLTNDTNIIKTFESFKIAALHNSRSIKDYENQKQKWFQQLINKHKK</sequence>
<dbReference type="Pfam" id="PF04229">
    <property type="entry name" value="GrpB"/>
    <property type="match status" value="1"/>
</dbReference>
<dbReference type="InterPro" id="IPR007344">
    <property type="entry name" value="GrpB/CoaE"/>
</dbReference>